<protein>
    <submittedName>
        <fullName evidence="1">Uncharacterized protein</fullName>
    </submittedName>
</protein>
<reference evidence="1" key="1">
    <citation type="journal article" date="2014" name="Front. Microbiol.">
        <title>High frequency of phylogenetically diverse reductive dehalogenase-homologous genes in deep subseafloor sedimentary metagenomes.</title>
        <authorList>
            <person name="Kawai M."/>
            <person name="Futagami T."/>
            <person name="Toyoda A."/>
            <person name="Takaki Y."/>
            <person name="Nishi S."/>
            <person name="Hori S."/>
            <person name="Arai W."/>
            <person name="Tsubouchi T."/>
            <person name="Morono Y."/>
            <person name="Uchiyama I."/>
            <person name="Ito T."/>
            <person name="Fujiyama A."/>
            <person name="Inagaki F."/>
            <person name="Takami H."/>
        </authorList>
    </citation>
    <scope>NUCLEOTIDE SEQUENCE</scope>
    <source>
        <strain evidence="1">Expedition CK06-06</strain>
    </source>
</reference>
<dbReference type="EMBL" id="BARU01044948">
    <property type="protein sequence ID" value="GAH82997.1"/>
    <property type="molecule type" value="Genomic_DNA"/>
</dbReference>
<feature type="non-terminal residue" evidence="1">
    <location>
        <position position="1"/>
    </location>
</feature>
<dbReference type="AlphaFoldDB" id="X1IMT3"/>
<gene>
    <name evidence="1" type="ORF">S03H2_68379</name>
</gene>
<evidence type="ECO:0000313" key="1">
    <source>
        <dbReference type="EMBL" id="GAH82997.1"/>
    </source>
</evidence>
<name>X1IMT3_9ZZZZ</name>
<sequence length="33" mass="3576">PKGEVELARLTYHPELVLLNAACMVIPAPEDAD</sequence>
<accession>X1IMT3</accession>
<proteinExistence type="predicted"/>
<comment type="caution">
    <text evidence="1">The sequence shown here is derived from an EMBL/GenBank/DDBJ whole genome shotgun (WGS) entry which is preliminary data.</text>
</comment>
<organism evidence="1">
    <name type="scientific">marine sediment metagenome</name>
    <dbReference type="NCBI Taxonomy" id="412755"/>
    <lineage>
        <taxon>unclassified sequences</taxon>
        <taxon>metagenomes</taxon>
        <taxon>ecological metagenomes</taxon>
    </lineage>
</organism>